<dbReference type="EMBL" id="JACCHT010000006">
    <property type="protein sequence ID" value="NYT28614.1"/>
    <property type="molecule type" value="Genomic_DNA"/>
</dbReference>
<reference evidence="1 2" key="1">
    <citation type="submission" date="2020-05" db="EMBL/GenBank/DDBJ databases">
        <title>Horizontal transmission and recombination maintain forever young bacterial symbiont genomes.</title>
        <authorList>
            <person name="Russell S.L."/>
            <person name="Pepper-Tunick E."/>
            <person name="Svedberg J."/>
            <person name="Byrne A."/>
            <person name="Ruelas Castillo J."/>
            <person name="Vollmers C."/>
            <person name="Beinart R.A."/>
            <person name="Corbett-Detig R."/>
        </authorList>
    </citation>
    <scope>NUCLEOTIDE SEQUENCE [LARGE SCALE GENOMIC DNA]</scope>
    <source>
        <strain evidence="1">455</strain>
    </source>
</reference>
<proteinExistence type="predicted"/>
<dbReference type="AlphaFoldDB" id="A0A853F3P4"/>
<evidence type="ECO:0000313" key="1">
    <source>
        <dbReference type="EMBL" id="NYT28614.1"/>
    </source>
</evidence>
<name>A0A853F3P4_9GAMM</name>
<evidence type="ECO:0000313" key="2">
    <source>
        <dbReference type="Proteomes" id="UP000568751"/>
    </source>
</evidence>
<sequence length="221" mass="25947">MGNSFNKKLQVNLQVDILQKTNKMKLYKFRPLADCNDLKRIEYIINSGFYCCDFLNFNDMNEGVFSTNQKNKNITLNQKLQYKICSFSGKNALNNQLMWGHYANAGMGIVIEVEVNNCKNIKEVIYSDKYDALNSIEEILTHKTTEWEYENEFRCIIKDSSACGITRKIGNITKIYFGTPYKELENYDSIKEQHKKLKKYLDLKKKLKDIIKIDCKDFKFT</sequence>
<comment type="caution">
    <text evidence="1">The sequence shown here is derived from an EMBL/GenBank/DDBJ whole genome shotgun (WGS) entry which is preliminary data.</text>
</comment>
<accession>A0A853F3P4</accession>
<dbReference type="Proteomes" id="UP000568751">
    <property type="component" value="Unassembled WGS sequence"/>
</dbReference>
<organism evidence="1 2">
    <name type="scientific">Candidatus Thiodubiliella endoseptemdiera</name>
    <dbReference type="NCBI Taxonomy" id="2738886"/>
    <lineage>
        <taxon>Bacteria</taxon>
        <taxon>Pseudomonadati</taxon>
        <taxon>Pseudomonadota</taxon>
        <taxon>Gammaproteobacteria</taxon>
        <taxon>Candidatus Pseudothioglobaceae</taxon>
        <taxon>Candidatus Thiodubiliella</taxon>
    </lineage>
</organism>
<protein>
    <submittedName>
        <fullName evidence="1">DUF2971 domain-containing protein</fullName>
    </submittedName>
</protein>
<gene>
    <name evidence="1" type="ORF">H0A76_12600</name>
</gene>